<protein>
    <submittedName>
        <fullName evidence="2">Nuclear transport factor 2 family protein</fullName>
    </submittedName>
</protein>
<keyword evidence="3" id="KW-1185">Reference proteome</keyword>
<gene>
    <name evidence="2" type="ORF">H9L17_10050</name>
</gene>
<evidence type="ECO:0000313" key="3">
    <source>
        <dbReference type="Proteomes" id="UP000515977"/>
    </source>
</evidence>
<dbReference type="Gene3D" id="3.10.450.50">
    <property type="match status" value="1"/>
</dbReference>
<evidence type="ECO:0000256" key="1">
    <source>
        <dbReference type="SAM" id="SignalP"/>
    </source>
</evidence>
<dbReference type="RefSeq" id="WP_187569328.1">
    <property type="nucleotide sequence ID" value="NZ_CP060711.1"/>
</dbReference>
<dbReference type="Proteomes" id="UP000515977">
    <property type="component" value="Chromosome"/>
</dbReference>
<dbReference type="AlphaFoldDB" id="A0A7G9QQD5"/>
<proteinExistence type="predicted"/>
<sequence length="166" mass="18541">MDARRKAGWSFMAAALLACAPAFARTPNDAAAEAQLREVIRRFDAAIVAGDGATLRSLFLPQPSAWASVLGEAEYARLKARRPEAQRVRPDTYENFAKMVETAKLPQRERFTDIDIRTDGAMASVSFDYVYEEDGVAQNRGIESWQLVKADDGWKIVSMLYSVHRP</sequence>
<reference evidence="2 3" key="1">
    <citation type="submission" date="2020-08" db="EMBL/GenBank/DDBJ databases">
        <title>Genome sequence of Thermomonas brevis KACC 16975T.</title>
        <authorList>
            <person name="Hyun D.-W."/>
            <person name="Bae J.-W."/>
        </authorList>
    </citation>
    <scope>NUCLEOTIDE SEQUENCE [LARGE SCALE GENOMIC DNA]</scope>
    <source>
        <strain evidence="2 3">KACC 16975</strain>
    </source>
</reference>
<organism evidence="2 3">
    <name type="scientific">Thermomonas brevis</name>
    <dbReference type="NCBI Taxonomy" id="215691"/>
    <lineage>
        <taxon>Bacteria</taxon>
        <taxon>Pseudomonadati</taxon>
        <taxon>Pseudomonadota</taxon>
        <taxon>Gammaproteobacteria</taxon>
        <taxon>Lysobacterales</taxon>
        <taxon>Lysobacteraceae</taxon>
        <taxon>Thermomonas</taxon>
    </lineage>
</organism>
<dbReference type="EMBL" id="CP060711">
    <property type="protein sequence ID" value="QNN45560.1"/>
    <property type="molecule type" value="Genomic_DNA"/>
</dbReference>
<dbReference type="PROSITE" id="PS51257">
    <property type="entry name" value="PROKAR_LIPOPROTEIN"/>
    <property type="match status" value="1"/>
</dbReference>
<evidence type="ECO:0000313" key="2">
    <source>
        <dbReference type="EMBL" id="QNN45560.1"/>
    </source>
</evidence>
<keyword evidence="1" id="KW-0732">Signal</keyword>
<feature type="chain" id="PRO_5028979511" evidence="1">
    <location>
        <begin position="25"/>
        <end position="166"/>
    </location>
</feature>
<dbReference type="KEGG" id="tbv:H9L17_10050"/>
<accession>A0A7G9QQD5</accession>
<name>A0A7G9QQD5_9GAMM</name>
<dbReference type="SUPFAM" id="SSF54427">
    <property type="entry name" value="NTF2-like"/>
    <property type="match status" value="1"/>
</dbReference>
<feature type="signal peptide" evidence="1">
    <location>
        <begin position="1"/>
        <end position="24"/>
    </location>
</feature>
<dbReference type="InterPro" id="IPR032710">
    <property type="entry name" value="NTF2-like_dom_sf"/>
</dbReference>